<dbReference type="InterPro" id="IPR018958">
    <property type="entry name" value="Knr4/Smi1-like_dom"/>
</dbReference>
<dbReference type="SMART" id="SM00860">
    <property type="entry name" value="SMI1_KNR4"/>
    <property type="match status" value="1"/>
</dbReference>
<accession>A0AB39P1K6</accession>
<protein>
    <submittedName>
        <fullName evidence="2">SMI1/KNR4 family protein</fullName>
    </submittedName>
</protein>
<dbReference type="AlphaFoldDB" id="A0AB39P1K6"/>
<evidence type="ECO:0000313" key="2">
    <source>
        <dbReference type="EMBL" id="XDQ23720.1"/>
    </source>
</evidence>
<feature type="domain" description="Knr4/Smi1-like" evidence="1">
    <location>
        <begin position="31"/>
        <end position="186"/>
    </location>
</feature>
<name>A0AB39P1K6_9ACTN</name>
<proteinExistence type="predicted"/>
<dbReference type="SUPFAM" id="SSF160631">
    <property type="entry name" value="SMI1/KNR4-like"/>
    <property type="match status" value="1"/>
</dbReference>
<reference evidence="2" key="1">
    <citation type="submission" date="2024-07" db="EMBL/GenBank/DDBJ databases">
        <authorList>
            <person name="Yu S.T."/>
        </authorList>
    </citation>
    <scope>NUCLEOTIDE SEQUENCE</scope>
    <source>
        <strain evidence="2">R21</strain>
    </source>
</reference>
<dbReference type="RefSeq" id="WP_369229711.1">
    <property type="nucleotide sequence ID" value="NZ_CP163435.1"/>
</dbReference>
<gene>
    <name evidence="2" type="ORF">AB5J56_02985</name>
</gene>
<evidence type="ECO:0000259" key="1">
    <source>
        <dbReference type="SMART" id="SM00860"/>
    </source>
</evidence>
<sequence length="206" mass="22993">MNTPAVADSWARIDAWLARHTPVSHAQLRPPASVSEIEAAERTLGVTFHADLVASLRCHDGVELKDRAVELAYYGPPSSLTAIIESTRFLRGVGADLDLPDDTFDEHDEADKDDEGNAELLAYWRHEWLLITLGIGWQSSDGLFLSCRPGRNFVRVGRYFDEDSPSFTEWPSLRHALADFAEALERGRRFDSRIPSAVDGVLTWGD</sequence>
<dbReference type="Pfam" id="PF09346">
    <property type="entry name" value="SMI1_KNR4"/>
    <property type="match status" value="1"/>
</dbReference>
<dbReference type="EMBL" id="CP163435">
    <property type="protein sequence ID" value="XDQ23720.1"/>
    <property type="molecule type" value="Genomic_DNA"/>
</dbReference>
<dbReference type="InterPro" id="IPR037883">
    <property type="entry name" value="Knr4/Smi1-like_sf"/>
</dbReference>
<organism evidence="2">
    <name type="scientific">Streptomyces sp. R21</name>
    <dbReference type="NCBI Taxonomy" id="3238627"/>
    <lineage>
        <taxon>Bacteria</taxon>
        <taxon>Bacillati</taxon>
        <taxon>Actinomycetota</taxon>
        <taxon>Actinomycetes</taxon>
        <taxon>Kitasatosporales</taxon>
        <taxon>Streptomycetaceae</taxon>
        <taxon>Streptomyces</taxon>
    </lineage>
</organism>